<dbReference type="Proteomes" id="UP000823388">
    <property type="component" value="Chromosome 8K"/>
</dbReference>
<organism evidence="2 3">
    <name type="scientific">Panicum virgatum</name>
    <name type="common">Blackwell switchgrass</name>
    <dbReference type="NCBI Taxonomy" id="38727"/>
    <lineage>
        <taxon>Eukaryota</taxon>
        <taxon>Viridiplantae</taxon>
        <taxon>Streptophyta</taxon>
        <taxon>Embryophyta</taxon>
        <taxon>Tracheophyta</taxon>
        <taxon>Spermatophyta</taxon>
        <taxon>Magnoliopsida</taxon>
        <taxon>Liliopsida</taxon>
        <taxon>Poales</taxon>
        <taxon>Poaceae</taxon>
        <taxon>PACMAD clade</taxon>
        <taxon>Panicoideae</taxon>
        <taxon>Panicodae</taxon>
        <taxon>Paniceae</taxon>
        <taxon>Panicinae</taxon>
        <taxon>Panicum</taxon>
        <taxon>Panicum sect. Hiantes</taxon>
    </lineage>
</organism>
<accession>A0A8T0PRE0</accession>
<name>A0A8T0PRE0_PANVG</name>
<protein>
    <submittedName>
        <fullName evidence="2">Uncharacterized protein</fullName>
    </submittedName>
</protein>
<feature type="compositionally biased region" description="Basic residues" evidence="1">
    <location>
        <begin position="33"/>
        <end position="42"/>
    </location>
</feature>
<feature type="region of interest" description="Disordered" evidence="1">
    <location>
        <begin position="142"/>
        <end position="184"/>
    </location>
</feature>
<proteinExistence type="predicted"/>
<feature type="compositionally biased region" description="Basic and acidic residues" evidence="1">
    <location>
        <begin position="159"/>
        <end position="184"/>
    </location>
</feature>
<sequence>MPPPRGARLHQVRRPAGRCTLSSRRASRTAANCKRRKVRRQRIGATRAPIEPKKGEARERTSPACRSPQRPRAVAGATEALAEIQEGGRPPAAARLPPLPPHGVALPLLLLQKLPTHGRRGVADPHHRALRIYALRIHAASDPRPQRGSMAWRSGEGAAWERREEELGKRMEGGSRREDRETSE</sequence>
<reference evidence="2" key="1">
    <citation type="submission" date="2020-05" db="EMBL/GenBank/DDBJ databases">
        <title>WGS assembly of Panicum virgatum.</title>
        <authorList>
            <person name="Lovell J.T."/>
            <person name="Jenkins J."/>
            <person name="Shu S."/>
            <person name="Juenger T.E."/>
            <person name="Schmutz J."/>
        </authorList>
    </citation>
    <scope>NUCLEOTIDE SEQUENCE</scope>
    <source>
        <strain evidence="2">AP13</strain>
    </source>
</reference>
<evidence type="ECO:0000313" key="3">
    <source>
        <dbReference type="Proteomes" id="UP000823388"/>
    </source>
</evidence>
<comment type="caution">
    <text evidence="2">The sequence shown here is derived from an EMBL/GenBank/DDBJ whole genome shotgun (WGS) entry which is preliminary data.</text>
</comment>
<feature type="compositionally biased region" description="Basic residues" evidence="1">
    <location>
        <begin position="7"/>
        <end position="16"/>
    </location>
</feature>
<dbReference type="AlphaFoldDB" id="A0A8T0PRE0"/>
<keyword evidence="3" id="KW-1185">Reference proteome</keyword>
<feature type="compositionally biased region" description="Basic and acidic residues" evidence="1">
    <location>
        <begin position="50"/>
        <end position="61"/>
    </location>
</feature>
<dbReference type="EMBL" id="CM029051">
    <property type="protein sequence ID" value="KAG2561516.1"/>
    <property type="molecule type" value="Genomic_DNA"/>
</dbReference>
<evidence type="ECO:0000256" key="1">
    <source>
        <dbReference type="SAM" id="MobiDB-lite"/>
    </source>
</evidence>
<feature type="region of interest" description="Disordered" evidence="1">
    <location>
        <begin position="1"/>
        <end position="76"/>
    </location>
</feature>
<gene>
    <name evidence="2" type="ORF">PVAP13_8KG165202</name>
</gene>
<evidence type="ECO:0000313" key="2">
    <source>
        <dbReference type="EMBL" id="KAG2561516.1"/>
    </source>
</evidence>